<accession>A0ABT5ED84</accession>
<protein>
    <recommendedName>
        <fullName evidence="3">Lipoprotein</fullName>
    </recommendedName>
</protein>
<keyword evidence="2" id="KW-1185">Reference proteome</keyword>
<dbReference type="RefSeq" id="WP_271914192.1">
    <property type="nucleotide sequence ID" value="NZ_JAQNDO010000001.1"/>
</dbReference>
<evidence type="ECO:0000313" key="2">
    <source>
        <dbReference type="Proteomes" id="UP001221411"/>
    </source>
</evidence>
<gene>
    <name evidence="1" type="ORF">POL67_00325</name>
</gene>
<proteinExistence type="predicted"/>
<evidence type="ECO:0008006" key="3">
    <source>
        <dbReference type="Google" id="ProtNLM"/>
    </source>
</evidence>
<evidence type="ECO:0000313" key="1">
    <source>
        <dbReference type="EMBL" id="MDC0739770.1"/>
    </source>
</evidence>
<comment type="caution">
    <text evidence="1">The sequence shown here is derived from an EMBL/GenBank/DDBJ whole genome shotgun (WGS) entry which is preliminary data.</text>
</comment>
<dbReference type="Proteomes" id="UP001221411">
    <property type="component" value="Unassembled WGS sequence"/>
</dbReference>
<organism evidence="1 2">
    <name type="scientific">Polyangium mundeleinium</name>
    <dbReference type="NCBI Taxonomy" id="2995306"/>
    <lineage>
        <taxon>Bacteria</taxon>
        <taxon>Pseudomonadati</taxon>
        <taxon>Myxococcota</taxon>
        <taxon>Polyangia</taxon>
        <taxon>Polyangiales</taxon>
        <taxon>Polyangiaceae</taxon>
        <taxon>Polyangium</taxon>
    </lineage>
</organism>
<name>A0ABT5ED84_9BACT</name>
<dbReference type="EMBL" id="JAQNDO010000001">
    <property type="protein sequence ID" value="MDC0739770.1"/>
    <property type="molecule type" value="Genomic_DNA"/>
</dbReference>
<reference evidence="1 2" key="1">
    <citation type="submission" date="2022-11" db="EMBL/GenBank/DDBJ databases">
        <title>Minimal conservation of predation-associated metabolite biosynthetic gene clusters underscores biosynthetic potential of Myxococcota including descriptions for ten novel species: Archangium lansinium sp. nov., Myxococcus landrumus sp. nov., Nannocystis bai.</title>
        <authorList>
            <person name="Ahearne A."/>
            <person name="Stevens C."/>
            <person name="Dowd S."/>
        </authorList>
    </citation>
    <scope>NUCLEOTIDE SEQUENCE [LARGE SCALE GENOMIC DNA]</scope>
    <source>
        <strain evidence="1 2">RJM3</strain>
    </source>
</reference>
<dbReference type="PROSITE" id="PS51257">
    <property type="entry name" value="PROKAR_LIPOPROTEIN"/>
    <property type="match status" value="1"/>
</dbReference>
<sequence>MKKTLGFLLAAGVFGSVLGGCSYGGIATVGDKVVITRNDLFLFGALRKVYVCKVADRGLTDCAADGETP</sequence>